<dbReference type="EMBL" id="BAABHF010000026">
    <property type="protein sequence ID" value="GAA4502165.1"/>
    <property type="molecule type" value="Genomic_DNA"/>
</dbReference>
<evidence type="ECO:0000313" key="2">
    <source>
        <dbReference type="EMBL" id="GAA4502165.1"/>
    </source>
</evidence>
<comment type="caution">
    <text evidence="2">The sequence shown here is derived from an EMBL/GenBank/DDBJ whole genome shotgun (WGS) entry which is preliminary data.</text>
</comment>
<sequence>MTVGFEVHPHTWTRSGRGVIEASDALASAVDRTLCPALVAAGACWGSDDIGRAFFNGDGRSPGFGKVRDALLADLADMVNLLRATGGMLIVSGRRYYEGETASNVPPTLPGSSSARGPT</sequence>
<accession>A0ABP8QGH3</accession>
<reference evidence="3" key="1">
    <citation type="journal article" date="2019" name="Int. J. Syst. Evol. Microbiol.">
        <title>The Global Catalogue of Microorganisms (GCM) 10K type strain sequencing project: providing services to taxonomists for standard genome sequencing and annotation.</title>
        <authorList>
            <consortium name="The Broad Institute Genomics Platform"/>
            <consortium name="The Broad Institute Genome Sequencing Center for Infectious Disease"/>
            <person name="Wu L."/>
            <person name="Ma J."/>
        </authorList>
    </citation>
    <scope>NUCLEOTIDE SEQUENCE [LARGE SCALE GENOMIC DNA]</scope>
    <source>
        <strain evidence="3">JCM 17933</strain>
    </source>
</reference>
<protein>
    <submittedName>
        <fullName evidence="2">Uncharacterized protein</fullName>
    </submittedName>
</protein>
<dbReference type="Proteomes" id="UP001500503">
    <property type="component" value="Unassembled WGS sequence"/>
</dbReference>
<feature type="region of interest" description="Disordered" evidence="1">
    <location>
        <begin position="100"/>
        <end position="119"/>
    </location>
</feature>
<name>A0ABP8QGH3_9ACTN</name>
<gene>
    <name evidence="2" type="ORF">GCM10023191_053350</name>
</gene>
<feature type="compositionally biased region" description="Polar residues" evidence="1">
    <location>
        <begin position="101"/>
        <end position="119"/>
    </location>
</feature>
<proteinExistence type="predicted"/>
<organism evidence="2 3">
    <name type="scientific">Actinoallomurus oryzae</name>
    <dbReference type="NCBI Taxonomy" id="502180"/>
    <lineage>
        <taxon>Bacteria</taxon>
        <taxon>Bacillati</taxon>
        <taxon>Actinomycetota</taxon>
        <taxon>Actinomycetes</taxon>
        <taxon>Streptosporangiales</taxon>
        <taxon>Thermomonosporaceae</taxon>
        <taxon>Actinoallomurus</taxon>
    </lineage>
</organism>
<keyword evidence="3" id="KW-1185">Reference proteome</keyword>
<evidence type="ECO:0000256" key="1">
    <source>
        <dbReference type="SAM" id="MobiDB-lite"/>
    </source>
</evidence>
<evidence type="ECO:0000313" key="3">
    <source>
        <dbReference type="Proteomes" id="UP001500503"/>
    </source>
</evidence>